<feature type="transmembrane region" description="Helical" evidence="9">
    <location>
        <begin position="190"/>
        <end position="209"/>
    </location>
</feature>
<evidence type="ECO:0000256" key="2">
    <source>
        <dbReference type="ARBA" id="ARBA00022448"/>
    </source>
</evidence>
<feature type="transmembrane region" description="Helical" evidence="9">
    <location>
        <begin position="32"/>
        <end position="49"/>
    </location>
</feature>
<feature type="transmembrane region" description="Helical" evidence="9">
    <location>
        <begin position="69"/>
        <end position="87"/>
    </location>
</feature>
<evidence type="ECO:0000256" key="6">
    <source>
        <dbReference type="ARBA" id="ARBA00022989"/>
    </source>
</evidence>
<dbReference type="Proteomes" id="UP000708576">
    <property type="component" value="Unassembled WGS sequence"/>
</dbReference>
<feature type="transmembrane region" description="Helical" evidence="9">
    <location>
        <begin position="6"/>
        <end position="25"/>
    </location>
</feature>
<feature type="transmembrane region" description="Helical" evidence="9">
    <location>
        <begin position="108"/>
        <end position="135"/>
    </location>
</feature>
<keyword evidence="5 9" id="KW-0812">Transmembrane</keyword>
<evidence type="ECO:0000256" key="3">
    <source>
        <dbReference type="ARBA" id="ARBA00022449"/>
    </source>
</evidence>
<evidence type="ECO:0000256" key="7">
    <source>
        <dbReference type="ARBA" id="ARBA00023136"/>
    </source>
</evidence>
<keyword evidence="4" id="KW-1003">Cell membrane</keyword>
<feature type="transmembrane region" description="Helical" evidence="9">
    <location>
        <begin position="229"/>
        <end position="262"/>
    </location>
</feature>
<accession>A0ABS5JYL9</accession>
<comment type="subcellular location">
    <subcellularLocation>
        <location evidence="1">Cell membrane</location>
        <topology evidence="1">Multi-pass membrane protein</topology>
    </subcellularLocation>
</comment>
<comment type="caution">
    <text evidence="11">The sequence shown here is derived from an EMBL/GenBank/DDBJ whole genome shotgun (WGS) entry which is preliminary data.</text>
</comment>
<proteinExistence type="inferred from homology"/>
<evidence type="ECO:0000259" key="10">
    <source>
        <dbReference type="Pfam" id="PF03553"/>
    </source>
</evidence>
<dbReference type="RefSeq" id="WP_212217225.1">
    <property type="nucleotide sequence ID" value="NZ_JAGUCO010000017.1"/>
</dbReference>
<keyword evidence="7 9" id="KW-0472">Membrane</keyword>
<sequence length="447" mass="46848">MKMNGLKALLPVGIFLVIYLVPGIIGGDFYRMPILISFFVAAIVAVAMAPGKTISKKMELFTKGMGHSGIMMMCLIFLMAGGFAGLAREVGAVDATVRIGLSILPGEVLLVGLFVIGSFIALSVGTSVGTVVALSPVALELAETAQFSSALALGAVIGGAMFGDNLSMISDTTIAAARTQGSSMRDKFNMNIKLVLPAAVISIILYLLLGGSGDQQDVELLSGDWLRIIPYLAVLVFALAGVNVFVVLLGGTILSAIVGLVLPVNDAVMDGWQIMSATSNGMLGMAEIVVISLLVGGLVEIVKANGGIDYLLHTIEKRAKGKRGAEITIVAVTSIVNVFTANNTIAILMGGPIVKNIATKFTIEPKRSASLMDTASCFVQGALPYGAQILAAVGLASMTVTPFEIMQYLFYPYLMGVSVLATILLSRHSDLNNAAWDPLAKEEDRKI</sequence>
<dbReference type="InterPro" id="IPR018461">
    <property type="entry name" value="Na/H_Antiport_NhaC-like_C"/>
</dbReference>
<evidence type="ECO:0000256" key="5">
    <source>
        <dbReference type="ARBA" id="ARBA00022692"/>
    </source>
</evidence>
<evidence type="ECO:0000313" key="11">
    <source>
        <dbReference type="EMBL" id="MBS2099983.1"/>
    </source>
</evidence>
<evidence type="ECO:0000256" key="8">
    <source>
        <dbReference type="ARBA" id="ARBA00038435"/>
    </source>
</evidence>
<feature type="transmembrane region" description="Helical" evidence="9">
    <location>
        <begin position="327"/>
        <end position="354"/>
    </location>
</feature>
<evidence type="ECO:0000256" key="9">
    <source>
        <dbReference type="SAM" id="Phobius"/>
    </source>
</evidence>
<feature type="transmembrane region" description="Helical" evidence="9">
    <location>
        <begin position="283"/>
        <end position="302"/>
    </location>
</feature>
<keyword evidence="6 9" id="KW-1133">Transmembrane helix</keyword>
<dbReference type="EMBL" id="JAGUCO010000017">
    <property type="protein sequence ID" value="MBS2099983.1"/>
    <property type="molecule type" value="Genomic_DNA"/>
</dbReference>
<feature type="domain" description="Na+/H+ antiporter NhaC-like C-terminal" evidence="10">
    <location>
        <begin position="21"/>
        <end position="210"/>
    </location>
</feature>
<keyword evidence="12" id="KW-1185">Reference proteome</keyword>
<evidence type="ECO:0000256" key="4">
    <source>
        <dbReference type="ARBA" id="ARBA00022475"/>
    </source>
</evidence>
<gene>
    <name evidence="11" type="ORF">KEM10_16970</name>
</gene>
<keyword evidence="2" id="KW-0813">Transport</keyword>
<dbReference type="Pfam" id="PF03553">
    <property type="entry name" value="Na_H_antiporter"/>
    <property type="match status" value="2"/>
</dbReference>
<name>A0ABS5JYL9_9BACT</name>
<dbReference type="PANTHER" id="PTHR33451:SF5">
    <property type="entry name" value="NA+_H+ ANTIPORTER"/>
    <property type="match status" value="1"/>
</dbReference>
<dbReference type="PANTHER" id="PTHR33451">
    <property type="entry name" value="MALATE-2H(+)/NA(+)-LACTATE ANTIPORTER"/>
    <property type="match status" value="1"/>
</dbReference>
<feature type="domain" description="Na+/H+ antiporter NhaC-like C-terminal" evidence="10">
    <location>
        <begin position="229"/>
        <end position="425"/>
    </location>
</feature>
<dbReference type="InterPro" id="IPR052180">
    <property type="entry name" value="NhaC_Na-H+_Antiporter"/>
</dbReference>
<keyword evidence="3" id="KW-0050">Antiport</keyword>
<feature type="transmembrane region" description="Helical" evidence="9">
    <location>
        <begin position="147"/>
        <end position="169"/>
    </location>
</feature>
<evidence type="ECO:0000256" key="1">
    <source>
        <dbReference type="ARBA" id="ARBA00004651"/>
    </source>
</evidence>
<reference evidence="11 12" key="1">
    <citation type="journal article" date="2015" name="Int. J. Syst. Evol. Microbiol.">
        <title>Carboxylicivirga linearis sp. nov., isolated from a sea cucumber culture pond.</title>
        <authorList>
            <person name="Wang F.Q."/>
            <person name="Zhou Y.X."/>
            <person name="Lin X.Z."/>
            <person name="Chen G.J."/>
            <person name="Du Z.J."/>
        </authorList>
    </citation>
    <scope>NUCLEOTIDE SEQUENCE [LARGE SCALE GENOMIC DNA]</scope>
    <source>
        <strain evidence="11 12">FB218</strain>
    </source>
</reference>
<comment type="similarity">
    <text evidence="8">Belongs to the NhaC Na(+)/H(+) (TC 2.A.35) antiporter family.</text>
</comment>
<organism evidence="11 12">
    <name type="scientific">Carboxylicivirga linearis</name>
    <dbReference type="NCBI Taxonomy" id="1628157"/>
    <lineage>
        <taxon>Bacteria</taxon>
        <taxon>Pseudomonadati</taxon>
        <taxon>Bacteroidota</taxon>
        <taxon>Bacteroidia</taxon>
        <taxon>Marinilabiliales</taxon>
        <taxon>Marinilabiliaceae</taxon>
        <taxon>Carboxylicivirga</taxon>
    </lineage>
</organism>
<feature type="transmembrane region" description="Helical" evidence="9">
    <location>
        <begin position="408"/>
        <end position="426"/>
    </location>
</feature>
<evidence type="ECO:0000313" key="12">
    <source>
        <dbReference type="Proteomes" id="UP000708576"/>
    </source>
</evidence>
<protein>
    <submittedName>
        <fullName evidence="11">Na+/H+ antiporter NhaC family protein</fullName>
    </submittedName>
</protein>